<dbReference type="EMBL" id="HACG01020083">
    <property type="protein sequence ID" value="CEK66948.1"/>
    <property type="molecule type" value="Transcribed_RNA"/>
</dbReference>
<evidence type="ECO:0000313" key="1">
    <source>
        <dbReference type="EMBL" id="CEK66948.1"/>
    </source>
</evidence>
<dbReference type="AlphaFoldDB" id="A0A0B6ZEM2"/>
<organism evidence="1">
    <name type="scientific">Arion vulgaris</name>
    <dbReference type="NCBI Taxonomy" id="1028688"/>
    <lineage>
        <taxon>Eukaryota</taxon>
        <taxon>Metazoa</taxon>
        <taxon>Spiralia</taxon>
        <taxon>Lophotrochozoa</taxon>
        <taxon>Mollusca</taxon>
        <taxon>Gastropoda</taxon>
        <taxon>Heterobranchia</taxon>
        <taxon>Euthyneura</taxon>
        <taxon>Panpulmonata</taxon>
        <taxon>Eupulmonata</taxon>
        <taxon>Stylommatophora</taxon>
        <taxon>Helicina</taxon>
        <taxon>Arionoidea</taxon>
        <taxon>Arionidae</taxon>
        <taxon>Arion</taxon>
    </lineage>
</organism>
<name>A0A0B6ZEM2_9EUPU</name>
<reference evidence="1" key="1">
    <citation type="submission" date="2014-12" db="EMBL/GenBank/DDBJ databases">
        <title>Insight into the proteome of Arion vulgaris.</title>
        <authorList>
            <person name="Aradska J."/>
            <person name="Bulat T."/>
            <person name="Smidak R."/>
            <person name="Sarate P."/>
            <person name="Gangsoo J."/>
            <person name="Sialana F."/>
            <person name="Bilban M."/>
            <person name="Lubec G."/>
        </authorList>
    </citation>
    <scope>NUCLEOTIDE SEQUENCE</scope>
    <source>
        <tissue evidence="1">Skin</tissue>
    </source>
</reference>
<gene>
    <name evidence="1" type="primary">ORF60750</name>
</gene>
<protein>
    <submittedName>
        <fullName evidence="1">Uncharacterized protein</fullName>
    </submittedName>
</protein>
<proteinExistence type="predicted"/>
<sequence length="85" mass="9719">MTLTLVIRRPKLLLQRSQVMCLVDCGPQTKQSASGFEVSLVQFFLNMIFSRTVLSDMPVLQETMTEVQDISILGTNQTYHKERLN</sequence>
<accession>A0A0B6ZEM2</accession>